<dbReference type="PROSITE" id="PS51257">
    <property type="entry name" value="PROKAR_LIPOPROTEIN"/>
    <property type="match status" value="1"/>
</dbReference>
<dbReference type="Gene3D" id="1.20.58.1630">
    <property type="entry name" value="Chaperone lipoprotein PulS/OutS"/>
    <property type="match status" value="1"/>
</dbReference>
<evidence type="ECO:0000313" key="2">
    <source>
        <dbReference type="EMBL" id="USV03224.1"/>
    </source>
</evidence>
<keyword evidence="1" id="KW-0732">Signal</keyword>
<name>A0ABY5CYF7_9GAMM</name>
<keyword evidence="2" id="KW-0449">Lipoprotein</keyword>
<feature type="chain" id="PRO_5045386063" evidence="1">
    <location>
        <begin position="24"/>
        <end position="124"/>
    </location>
</feature>
<protein>
    <submittedName>
        <fullName evidence="2">Type II secretion system pilot lipoprotein GspS</fullName>
    </submittedName>
</protein>
<evidence type="ECO:0000313" key="3">
    <source>
        <dbReference type="Proteomes" id="UP001056873"/>
    </source>
</evidence>
<sequence>MMLKNLSAWCLSAALLSGCQQTAGNKTAPPASDHQLAQLSSLVGAAQFLRVKCNRADIPADDKLAGAALSAADKKGWPSRAIDRSRLSEAANGVFERLNADATPLSEKCSSLNQSLAQFLAQTR</sequence>
<dbReference type="InterPro" id="IPR038432">
    <property type="entry name" value="PulS/OutS-like_sf"/>
</dbReference>
<accession>A0ABY5CYF7</accession>
<evidence type="ECO:0000256" key="1">
    <source>
        <dbReference type="SAM" id="SignalP"/>
    </source>
</evidence>
<proteinExistence type="predicted"/>
<dbReference type="InterPro" id="IPR005699">
    <property type="entry name" value="Chap_lipoprot_PulS/OutS"/>
</dbReference>
<keyword evidence="3" id="KW-1185">Reference proteome</keyword>
<organism evidence="2 3">
    <name type="scientific">Serratia entomophila</name>
    <dbReference type="NCBI Taxonomy" id="42906"/>
    <lineage>
        <taxon>Bacteria</taxon>
        <taxon>Pseudomonadati</taxon>
        <taxon>Pseudomonadota</taxon>
        <taxon>Gammaproteobacteria</taxon>
        <taxon>Enterobacterales</taxon>
        <taxon>Yersiniaceae</taxon>
        <taxon>Serratia</taxon>
    </lineage>
</organism>
<dbReference type="NCBIfam" id="TIGR01004">
    <property type="entry name" value="PulS_OutS"/>
    <property type="match status" value="1"/>
</dbReference>
<reference evidence="2" key="1">
    <citation type="journal article" date="2022" name="BMC Genomics">
        <title>Genome sequence of the entomopathogenic Serratia entomophila isolate 626 and characterisation of the species specific itaconate degradation pathway.</title>
        <authorList>
            <person name="Vaughan A.L."/>
            <person name="Altermann E."/>
            <person name="Glare T.R."/>
            <person name="Hurst M.R.H."/>
        </authorList>
    </citation>
    <scope>NUCLEOTIDE SEQUENCE</scope>
    <source>
        <strain evidence="2">626</strain>
    </source>
</reference>
<dbReference type="InterPro" id="IPR019114">
    <property type="entry name" value="Chap_lipoprot_PulS/OutS-like"/>
</dbReference>
<dbReference type="EMBL" id="CP074347">
    <property type="protein sequence ID" value="USV03224.1"/>
    <property type="molecule type" value="Genomic_DNA"/>
</dbReference>
<dbReference type="Proteomes" id="UP001056873">
    <property type="component" value="Chromosome"/>
</dbReference>
<dbReference type="Pfam" id="PF09691">
    <property type="entry name" value="T2SS_PulS_OutS"/>
    <property type="match status" value="1"/>
</dbReference>
<gene>
    <name evidence="2" type="primary">gspS</name>
    <name evidence="2" type="ORF">KFQ06_05490</name>
</gene>
<feature type="signal peptide" evidence="1">
    <location>
        <begin position="1"/>
        <end position="23"/>
    </location>
</feature>